<comment type="caution">
    <text evidence="3">The sequence shown here is derived from an EMBL/GenBank/DDBJ whole genome shotgun (WGS) entry which is preliminary data.</text>
</comment>
<keyword evidence="4" id="KW-1185">Reference proteome</keyword>
<keyword evidence="2" id="KW-0812">Transmembrane</keyword>
<proteinExistence type="predicted"/>
<dbReference type="Proteomes" id="UP001150904">
    <property type="component" value="Unassembled WGS sequence"/>
</dbReference>
<dbReference type="EMBL" id="JAPQKR010000012">
    <property type="protein sequence ID" value="KAJ5204261.1"/>
    <property type="molecule type" value="Genomic_DNA"/>
</dbReference>
<dbReference type="RefSeq" id="XP_058308740.1">
    <property type="nucleotide sequence ID" value="XM_058452202.1"/>
</dbReference>
<sequence>MASTITNGRANAMRTRNVAIASMIAVVTSNWLLFRAQSPNSKDVLYTEKDKKMMNGQTGSAATARTPSRERAEKH</sequence>
<name>A0A9W9T041_9EURO</name>
<evidence type="ECO:0000313" key="3">
    <source>
        <dbReference type="EMBL" id="KAJ5204261.1"/>
    </source>
</evidence>
<dbReference type="GeneID" id="83179503"/>
<reference evidence="3" key="1">
    <citation type="submission" date="2022-12" db="EMBL/GenBank/DDBJ databases">
        <authorList>
            <person name="Petersen C."/>
        </authorList>
    </citation>
    <scope>NUCLEOTIDE SEQUENCE</scope>
    <source>
        <strain evidence="3">IBT 15544</strain>
    </source>
</reference>
<evidence type="ECO:0000313" key="4">
    <source>
        <dbReference type="Proteomes" id="UP001150904"/>
    </source>
</evidence>
<reference evidence="3" key="2">
    <citation type="journal article" date="2023" name="IMA Fungus">
        <title>Comparative genomic study of the Penicillium genus elucidates a diverse pangenome and 15 lateral gene transfer events.</title>
        <authorList>
            <person name="Petersen C."/>
            <person name="Sorensen T."/>
            <person name="Nielsen M.R."/>
            <person name="Sondergaard T.E."/>
            <person name="Sorensen J.L."/>
            <person name="Fitzpatrick D.A."/>
            <person name="Frisvad J.C."/>
            <person name="Nielsen K.L."/>
        </authorList>
    </citation>
    <scope>NUCLEOTIDE SEQUENCE</scope>
    <source>
        <strain evidence="3">IBT 15544</strain>
    </source>
</reference>
<protein>
    <submittedName>
        <fullName evidence="3">Uncharacterized protein</fullName>
    </submittedName>
</protein>
<dbReference type="OrthoDB" id="4480828at2759"/>
<feature type="transmembrane region" description="Helical" evidence="2">
    <location>
        <begin position="17"/>
        <end position="34"/>
    </location>
</feature>
<keyword evidence="2" id="KW-0472">Membrane</keyword>
<gene>
    <name evidence="3" type="ORF">N7498_005140</name>
</gene>
<accession>A0A9W9T041</accession>
<evidence type="ECO:0000256" key="2">
    <source>
        <dbReference type="SAM" id="Phobius"/>
    </source>
</evidence>
<dbReference type="AlphaFoldDB" id="A0A9W9T041"/>
<feature type="region of interest" description="Disordered" evidence="1">
    <location>
        <begin position="49"/>
        <end position="75"/>
    </location>
</feature>
<keyword evidence="2" id="KW-1133">Transmembrane helix</keyword>
<organism evidence="3 4">
    <name type="scientific">Penicillium cinerascens</name>
    <dbReference type="NCBI Taxonomy" id="70096"/>
    <lineage>
        <taxon>Eukaryota</taxon>
        <taxon>Fungi</taxon>
        <taxon>Dikarya</taxon>
        <taxon>Ascomycota</taxon>
        <taxon>Pezizomycotina</taxon>
        <taxon>Eurotiomycetes</taxon>
        <taxon>Eurotiomycetidae</taxon>
        <taxon>Eurotiales</taxon>
        <taxon>Aspergillaceae</taxon>
        <taxon>Penicillium</taxon>
    </lineage>
</organism>
<feature type="compositionally biased region" description="Polar residues" evidence="1">
    <location>
        <begin position="55"/>
        <end position="66"/>
    </location>
</feature>
<evidence type="ECO:0000256" key="1">
    <source>
        <dbReference type="SAM" id="MobiDB-lite"/>
    </source>
</evidence>